<comment type="caution">
    <text evidence="2">The sequence shown here is derived from an EMBL/GenBank/DDBJ whole genome shotgun (WGS) entry which is preliminary data.</text>
</comment>
<dbReference type="GO" id="GO:0004519">
    <property type="term" value="F:endonuclease activity"/>
    <property type="evidence" value="ECO:0007669"/>
    <property type="project" value="UniProtKB-KW"/>
</dbReference>
<dbReference type="SUPFAM" id="SSF56219">
    <property type="entry name" value="DNase I-like"/>
    <property type="match status" value="1"/>
</dbReference>
<dbReference type="RefSeq" id="WP_137311191.1">
    <property type="nucleotide sequence ID" value="NZ_SZNQ01000003.1"/>
</dbReference>
<dbReference type="OrthoDB" id="4520214at2"/>
<dbReference type="InterPro" id="IPR036691">
    <property type="entry name" value="Endo/exonu/phosph_ase_sf"/>
</dbReference>
<name>A0A4U5W3S7_STRLS</name>
<proteinExistence type="predicted"/>
<accession>A0A4U5W3S7</accession>
<sequence length="289" mass="31190">MNPAPAQLSLLATGEPARQPATDAVRLLLFNAQHASPDRSRRQAHWIAGQDGADIAVLTEVSCAQGGDALVAALTERGYATVIAPRPSAPDYRTVIACRTSTVQTVPSLVTLTPHRAPAARVTVGGHDTAVLGLYVPSRGPKDQRNVAKRAFQESVTESMPRLLAAFPDMPVIIAGDLNVIERGHQPPHKVFGNWEYTFYDSFQTAGLTDTFRHLHPDEVAHSWFGRSGNGFRFDHIFVSTPHAERVLACDYHQKARQAGLTDHAVMTLRLGLPSTPSEPGEAPATEAG</sequence>
<evidence type="ECO:0000259" key="1">
    <source>
        <dbReference type="Pfam" id="PF03372"/>
    </source>
</evidence>
<keyword evidence="3" id="KW-1185">Reference proteome</keyword>
<evidence type="ECO:0000313" key="3">
    <source>
        <dbReference type="Proteomes" id="UP000305929"/>
    </source>
</evidence>
<dbReference type="AlphaFoldDB" id="A0A4U5W3S7"/>
<feature type="domain" description="Endonuclease/exonuclease/phosphatase" evidence="1">
    <location>
        <begin position="30"/>
        <end position="252"/>
    </location>
</feature>
<keyword evidence="2" id="KW-0255">Endonuclease</keyword>
<protein>
    <submittedName>
        <fullName evidence="2">Endonuclease</fullName>
    </submittedName>
</protein>
<dbReference type="Gene3D" id="3.60.10.10">
    <property type="entry name" value="Endonuclease/exonuclease/phosphatase"/>
    <property type="match status" value="1"/>
</dbReference>
<keyword evidence="2" id="KW-0540">Nuclease</keyword>
<gene>
    <name evidence="2" type="ORF">E4U91_35420</name>
</gene>
<dbReference type="InterPro" id="IPR005135">
    <property type="entry name" value="Endo/exonuclease/phosphatase"/>
</dbReference>
<dbReference type="Pfam" id="PF03372">
    <property type="entry name" value="Exo_endo_phos"/>
    <property type="match status" value="1"/>
</dbReference>
<dbReference type="EMBL" id="SZNQ01000003">
    <property type="protein sequence ID" value="TKS96083.1"/>
    <property type="molecule type" value="Genomic_DNA"/>
</dbReference>
<keyword evidence="2" id="KW-0378">Hydrolase</keyword>
<reference evidence="2 3" key="1">
    <citation type="submission" date="2019-04" db="EMBL/GenBank/DDBJ databases">
        <title>Streptomyces lasaliensis sp. nov., an Actinomycete isolated from soil which produces the polyether antibiotic lasalocid.</title>
        <authorList>
            <person name="Erwin G."/>
            <person name="Haber C."/>
        </authorList>
    </citation>
    <scope>NUCLEOTIDE SEQUENCE [LARGE SCALE GENOMIC DNA]</scope>
    <source>
        <strain evidence="2 3">X-537</strain>
    </source>
</reference>
<evidence type="ECO:0000313" key="2">
    <source>
        <dbReference type="EMBL" id="TKS96083.1"/>
    </source>
</evidence>
<dbReference type="Proteomes" id="UP000305929">
    <property type="component" value="Unassembled WGS sequence"/>
</dbReference>
<organism evidence="2 3">
    <name type="scientific">Streptomyces lasalocidi</name>
    <name type="common">Streptomyces lasaliensis</name>
    <dbReference type="NCBI Taxonomy" id="324833"/>
    <lineage>
        <taxon>Bacteria</taxon>
        <taxon>Bacillati</taxon>
        <taxon>Actinomycetota</taxon>
        <taxon>Actinomycetes</taxon>
        <taxon>Kitasatosporales</taxon>
        <taxon>Streptomycetaceae</taxon>
        <taxon>Streptomyces</taxon>
    </lineage>
</organism>